<evidence type="ECO:0000259" key="4">
    <source>
        <dbReference type="SMART" id="SM00484"/>
    </source>
</evidence>
<dbReference type="SMART" id="SM00484">
    <property type="entry name" value="XPGI"/>
    <property type="match status" value="1"/>
</dbReference>
<dbReference type="OrthoDB" id="2959108at2759"/>
<feature type="region of interest" description="Disordered" evidence="3">
    <location>
        <begin position="523"/>
        <end position="577"/>
    </location>
</feature>
<dbReference type="CDD" id="cd09906">
    <property type="entry name" value="H3TH_YEN1"/>
    <property type="match status" value="1"/>
</dbReference>
<evidence type="ECO:0008006" key="8">
    <source>
        <dbReference type="Google" id="ProtNLM"/>
    </source>
</evidence>
<dbReference type="Proteomes" id="UP000290288">
    <property type="component" value="Unassembled WGS sequence"/>
</dbReference>
<comment type="caution">
    <text evidence="6">The sequence shown here is derived from an EMBL/GenBank/DDBJ whole genome shotgun (WGS) entry which is preliminary data.</text>
</comment>
<dbReference type="SUPFAM" id="SSF88723">
    <property type="entry name" value="PIN domain-like"/>
    <property type="match status" value="1"/>
</dbReference>
<dbReference type="GO" id="GO:0008821">
    <property type="term" value="F:crossover junction DNA endonuclease activity"/>
    <property type="evidence" value="ECO:0007669"/>
    <property type="project" value="InterPro"/>
</dbReference>
<feature type="compositionally biased region" description="Acidic residues" evidence="3">
    <location>
        <begin position="469"/>
        <end position="483"/>
    </location>
</feature>
<evidence type="ECO:0000313" key="6">
    <source>
        <dbReference type="EMBL" id="RXW12154.1"/>
    </source>
</evidence>
<proteinExistence type="predicted"/>
<evidence type="ECO:0000256" key="3">
    <source>
        <dbReference type="SAM" id="MobiDB-lite"/>
    </source>
</evidence>
<feature type="compositionally biased region" description="Low complexity" evidence="3">
    <location>
        <begin position="162"/>
        <end position="176"/>
    </location>
</feature>
<dbReference type="InterPro" id="IPR037316">
    <property type="entry name" value="Yen1_H3TH"/>
</dbReference>
<dbReference type="InterPro" id="IPR006084">
    <property type="entry name" value="XPG/Rad2"/>
</dbReference>
<reference evidence="6 7" key="1">
    <citation type="submission" date="2019-01" db="EMBL/GenBank/DDBJ databases">
        <title>Draft genome sequence of Psathyrella aberdarensis IHI B618.</title>
        <authorList>
            <person name="Buettner E."/>
            <person name="Kellner H."/>
        </authorList>
    </citation>
    <scope>NUCLEOTIDE SEQUENCE [LARGE SCALE GENOMIC DNA]</scope>
    <source>
        <strain evidence="6 7">IHI B618</strain>
    </source>
</reference>
<dbReference type="Gene3D" id="1.10.150.20">
    <property type="entry name" value="5' to 3' exonuclease, C-terminal subdomain"/>
    <property type="match status" value="1"/>
</dbReference>
<keyword evidence="1" id="KW-0540">Nuclease</keyword>
<dbReference type="InterPro" id="IPR036279">
    <property type="entry name" value="5-3_exonuclease_C_sf"/>
</dbReference>
<dbReference type="SMART" id="SM00485">
    <property type="entry name" value="XPGN"/>
    <property type="match status" value="1"/>
</dbReference>
<dbReference type="CDD" id="cd09870">
    <property type="entry name" value="PIN_YEN1"/>
    <property type="match status" value="1"/>
</dbReference>
<dbReference type="PANTHER" id="PTHR11081">
    <property type="entry name" value="FLAP ENDONUCLEASE FAMILY MEMBER"/>
    <property type="match status" value="1"/>
</dbReference>
<dbReference type="Pfam" id="PF18380">
    <property type="entry name" value="GEN1_C"/>
    <property type="match status" value="1"/>
</dbReference>
<dbReference type="Pfam" id="PF00867">
    <property type="entry name" value="XPG_I"/>
    <property type="match status" value="1"/>
</dbReference>
<evidence type="ECO:0000256" key="1">
    <source>
        <dbReference type="ARBA" id="ARBA00022722"/>
    </source>
</evidence>
<keyword evidence="7" id="KW-1185">Reference proteome</keyword>
<dbReference type="InterPro" id="IPR029060">
    <property type="entry name" value="PIN-like_dom_sf"/>
</dbReference>
<evidence type="ECO:0000313" key="7">
    <source>
        <dbReference type="Proteomes" id="UP000290288"/>
    </source>
</evidence>
<dbReference type="PRINTS" id="PR00853">
    <property type="entry name" value="XPGRADSUPER"/>
</dbReference>
<feature type="domain" description="XPG-I" evidence="4">
    <location>
        <begin position="113"/>
        <end position="199"/>
    </location>
</feature>
<dbReference type="InterPro" id="IPR006086">
    <property type="entry name" value="XPG-I_dom"/>
</dbReference>
<feature type="domain" description="XPG N-terminal" evidence="5">
    <location>
        <begin position="1"/>
        <end position="103"/>
    </location>
</feature>
<dbReference type="PANTHER" id="PTHR11081:SF75">
    <property type="entry name" value="ENDONUCLEASE, PUTATIVE (AFU_ORTHOLOGUE AFUA_3G13260)-RELATED"/>
    <property type="match status" value="1"/>
</dbReference>
<dbReference type="InterPro" id="IPR041177">
    <property type="entry name" value="GEN1_C"/>
</dbReference>
<dbReference type="Pfam" id="PF00752">
    <property type="entry name" value="XPG_N"/>
    <property type="match status" value="1"/>
</dbReference>
<accession>A0A4Q2D1K7</accession>
<protein>
    <recommendedName>
        <fullName evidence="8">XPG-I domain-containing protein</fullName>
    </recommendedName>
</protein>
<dbReference type="Gene3D" id="3.40.50.1010">
    <property type="entry name" value="5'-nuclease"/>
    <property type="match status" value="2"/>
</dbReference>
<dbReference type="SUPFAM" id="SSF47807">
    <property type="entry name" value="5' to 3' exonuclease, C-terminal subdomain"/>
    <property type="match status" value="1"/>
</dbReference>
<organism evidence="6 7">
    <name type="scientific">Candolleomyces aberdarensis</name>
    <dbReference type="NCBI Taxonomy" id="2316362"/>
    <lineage>
        <taxon>Eukaryota</taxon>
        <taxon>Fungi</taxon>
        <taxon>Dikarya</taxon>
        <taxon>Basidiomycota</taxon>
        <taxon>Agaricomycotina</taxon>
        <taxon>Agaricomycetes</taxon>
        <taxon>Agaricomycetidae</taxon>
        <taxon>Agaricales</taxon>
        <taxon>Agaricineae</taxon>
        <taxon>Psathyrellaceae</taxon>
        <taxon>Candolleomyces</taxon>
    </lineage>
</organism>
<sequence length="577" mass="64222">MGVAGLWNVLRPASKTRSLTHIAVNDGFKMNPEGARGYRLGIDISIWFFHMKYAQKGENPHLRTFFFRCATLMKAPFLPLFVFDGPKRPDFKRGKRISKSQNVLIPSVKQIIEAFGFEHRTAPGEAEAELAYLNRIGVIDGILSDDVDNFLFGATTVIRNPSNSLSGNSSNPTLNSAGKNSKNHSWVYKADDIMSHPDVGLTRGGLILIGLLLGGDYEQGGLQGCGMQKAVALAKCGFGDTLYKAASILPREGLSAFLDNWRQEIQHEMSTNSQGLIGRKLPALAKSLTSAFPDIDIVLSYVNPITSETMGKPYSSGDIQWNKEPNISKLADICERFFEWGYKDGIIKQFRTVIWPSVVQHILRRAVASSQHLPRIPSGLGRENAEPCGTPSKMVTKYFSSMATTSRRHSSNEDEDEDNKRLIVKIHSTRTHVSTDGLLEYRLEIDPAQLIQLAEHGIQGTRPRPIQEWESEEEGDEDDENEDQASCTELQGHLRLWMPACMVKLVEPGLVEKFDAEVARKAAKKAGKGQGKRGKKVSDEDDRDVPVSPFTQQKTQDSDYYYEQVEREEQGSCGSIP</sequence>
<dbReference type="GO" id="GO:0017108">
    <property type="term" value="F:5'-flap endonuclease activity"/>
    <property type="evidence" value="ECO:0007669"/>
    <property type="project" value="TreeGrafter"/>
</dbReference>
<dbReference type="GO" id="GO:0006281">
    <property type="term" value="P:DNA repair"/>
    <property type="evidence" value="ECO:0007669"/>
    <property type="project" value="UniProtKB-ARBA"/>
</dbReference>
<gene>
    <name evidence="6" type="ORF">EST38_g13700</name>
</gene>
<evidence type="ECO:0000256" key="2">
    <source>
        <dbReference type="ARBA" id="ARBA00022801"/>
    </source>
</evidence>
<dbReference type="InterPro" id="IPR006085">
    <property type="entry name" value="XPG_DNA_repair_N"/>
</dbReference>
<feature type="compositionally biased region" description="Basic residues" evidence="3">
    <location>
        <begin position="523"/>
        <end position="535"/>
    </location>
</feature>
<feature type="region of interest" description="Disordered" evidence="3">
    <location>
        <begin position="456"/>
        <end position="486"/>
    </location>
</feature>
<dbReference type="EMBL" id="SDEE01001381">
    <property type="protein sequence ID" value="RXW12154.1"/>
    <property type="molecule type" value="Genomic_DNA"/>
</dbReference>
<evidence type="ECO:0000259" key="5">
    <source>
        <dbReference type="SMART" id="SM00485"/>
    </source>
</evidence>
<dbReference type="AlphaFoldDB" id="A0A4Q2D1K7"/>
<name>A0A4Q2D1K7_9AGAR</name>
<dbReference type="STRING" id="2316362.A0A4Q2D1K7"/>
<feature type="region of interest" description="Disordered" evidence="3">
    <location>
        <begin position="162"/>
        <end position="181"/>
    </location>
</feature>
<keyword evidence="2" id="KW-0378">Hydrolase</keyword>